<proteinExistence type="predicted"/>
<accession>A0AA88GRW4</accession>
<dbReference type="Proteomes" id="UP000816034">
    <property type="component" value="Unassembled WGS sequence"/>
</dbReference>
<sequence>MSERSTPFHQIRDVMFEIFSFSLAPSVFFKYSLVCKCWNDLISSDNYFKQHRTLTAPKKSSNQENQSSPPSSTFLNDTFTCWIEYMSYLNSELYESLLSFRKHIKSVKKGSEYFSRTEITFEFYENDEQREYTFTCEKSNRRNQVSILAQVFKSEDELKRRTVTSIDECELVPNNYVSSNESLETPVNKIEVIGYFVQMQNGKSIERRSYFSFMKWFLSFRERYFPCLSNVMFLMALEFIIDCDLPHYSHLNPRDTVLLHAYFENFKYQANNDECNLVLKSIHLYQKDVKGYESLWAPLLKNLNSSSWTRLEKLIRNGYSYPLKGLRDICLNFPYDQKKCQFLRLYLNWNKDISLKDLCQDEKNKQEFSLQIQHNYCKAFCETLVENCLDIVKETSSYLLYILNDDGEVNYELLDYLKEKIPNFYSPCDLRLSTKSQLCSNDLERIRHSSTAKCILFCENENQKKEMERDFSEYKGGKFSMTIETIDTAFAISQEEHQHTENTSMIEKEEILSNNLKEKYGHYSTFFFYEQRTLLYNHNECRYELTLGCVNKLKVLLSCMQGKRFCVIMLPFFSKSVNTKPLEREFTKLREYQVYLLVSHHFDLPTHFPIFEELAC</sequence>
<gene>
    <name evidence="1" type="ORF">C9374_004113</name>
</gene>
<dbReference type="EMBL" id="PYSW02000020">
    <property type="protein sequence ID" value="KAG2383442.1"/>
    <property type="molecule type" value="Genomic_DNA"/>
</dbReference>
<dbReference type="SUPFAM" id="SSF81383">
    <property type="entry name" value="F-box domain"/>
    <property type="match status" value="1"/>
</dbReference>
<evidence type="ECO:0008006" key="3">
    <source>
        <dbReference type="Google" id="ProtNLM"/>
    </source>
</evidence>
<dbReference type="AlphaFoldDB" id="A0AA88GRW4"/>
<organism evidence="1 2">
    <name type="scientific">Naegleria lovaniensis</name>
    <name type="common">Amoeba</name>
    <dbReference type="NCBI Taxonomy" id="51637"/>
    <lineage>
        <taxon>Eukaryota</taxon>
        <taxon>Discoba</taxon>
        <taxon>Heterolobosea</taxon>
        <taxon>Tetramitia</taxon>
        <taxon>Eutetramitia</taxon>
        <taxon>Vahlkampfiidae</taxon>
        <taxon>Naegleria</taxon>
    </lineage>
</organism>
<dbReference type="RefSeq" id="XP_044549121.1">
    <property type="nucleotide sequence ID" value="XM_044693717.1"/>
</dbReference>
<evidence type="ECO:0000313" key="2">
    <source>
        <dbReference type="Proteomes" id="UP000816034"/>
    </source>
</evidence>
<evidence type="ECO:0000313" key="1">
    <source>
        <dbReference type="EMBL" id="KAG2383442.1"/>
    </source>
</evidence>
<comment type="caution">
    <text evidence="1">The sequence shown here is derived from an EMBL/GenBank/DDBJ whole genome shotgun (WGS) entry which is preliminary data.</text>
</comment>
<name>A0AA88GRW4_NAELO</name>
<keyword evidence="2" id="KW-1185">Reference proteome</keyword>
<protein>
    <recommendedName>
        <fullName evidence="3">F-box domain-containing protein</fullName>
    </recommendedName>
</protein>
<dbReference type="InterPro" id="IPR036047">
    <property type="entry name" value="F-box-like_dom_sf"/>
</dbReference>
<dbReference type="GeneID" id="68096568"/>
<reference evidence="1 2" key="1">
    <citation type="journal article" date="2018" name="BMC Genomics">
        <title>The genome of Naegleria lovaniensis, the basis for a comparative approach to unravel pathogenicity factors of the human pathogenic amoeba N. fowleri.</title>
        <authorList>
            <person name="Liechti N."/>
            <person name="Schurch N."/>
            <person name="Bruggmann R."/>
            <person name="Wittwer M."/>
        </authorList>
    </citation>
    <scope>NUCLEOTIDE SEQUENCE [LARGE SCALE GENOMIC DNA]</scope>
    <source>
        <strain evidence="1 2">ATCC 30569</strain>
    </source>
</reference>